<evidence type="ECO:0000313" key="2">
    <source>
        <dbReference type="EMBL" id="HFB53326.1"/>
    </source>
</evidence>
<dbReference type="GO" id="GO:0009055">
    <property type="term" value="F:electron transfer activity"/>
    <property type="evidence" value="ECO:0007669"/>
    <property type="project" value="InterPro"/>
</dbReference>
<dbReference type="Proteomes" id="UP000886390">
    <property type="component" value="Unassembled WGS sequence"/>
</dbReference>
<name>A0A7C3C7A2_9BACT</name>
<organism evidence="2">
    <name type="scientific">Sulfurimonas autotrophica</name>
    <dbReference type="NCBI Taxonomy" id="202747"/>
    <lineage>
        <taxon>Bacteria</taxon>
        <taxon>Pseudomonadati</taxon>
        <taxon>Campylobacterota</taxon>
        <taxon>Epsilonproteobacteria</taxon>
        <taxon>Campylobacterales</taxon>
        <taxon>Sulfurimonadaceae</taxon>
        <taxon>Sulfurimonas</taxon>
    </lineage>
</organism>
<dbReference type="AlphaFoldDB" id="A0A7C3C7A2"/>
<reference evidence="2" key="1">
    <citation type="journal article" date="2020" name="mSystems">
        <title>Genome- and Community-Level Interaction Insights into Carbon Utilization and Element Cycling Functions of Hydrothermarchaeota in Hydrothermal Sediment.</title>
        <authorList>
            <person name="Zhou Z."/>
            <person name="Liu Y."/>
            <person name="Xu W."/>
            <person name="Pan J."/>
            <person name="Luo Z.H."/>
            <person name="Li M."/>
        </authorList>
    </citation>
    <scope>NUCLEOTIDE SEQUENCE [LARGE SCALE GENOMIC DNA]</scope>
    <source>
        <strain evidence="2">HyVt-507</strain>
    </source>
</reference>
<protein>
    <submittedName>
        <fullName evidence="2">Sulfite:cytochrome C oxidoreductase subunit B</fullName>
    </submittedName>
</protein>
<dbReference type="InterPro" id="IPR036909">
    <property type="entry name" value="Cyt_c-like_dom_sf"/>
</dbReference>
<keyword evidence="1" id="KW-0732">Signal</keyword>
<gene>
    <name evidence="2" type="ORF">ENJ67_01220</name>
</gene>
<sequence length="102" mass="12145">MMKNLFLFIVLTLQLSAAYTQNVKLPSISFPIENDKDIKVMQRNCQWCHSYGYILNQGKQSKEFWHHIVLKMRDVYHAPINPRDEKIATEYLFRHYGNGKLK</sequence>
<dbReference type="GO" id="GO:0020037">
    <property type="term" value="F:heme binding"/>
    <property type="evidence" value="ECO:0007669"/>
    <property type="project" value="InterPro"/>
</dbReference>
<evidence type="ECO:0000256" key="1">
    <source>
        <dbReference type="SAM" id="SignalP"/>
    </source>
</evidence>
<accession>A0A7C3C7A2</accession>
<dbReference type="SUPFAM" id="SSF46626">
    <property type="entry name" value="Cytochrome c"/>
    <property type="match status" value="1"/>
</dbReference>
<feature type="chain" id="PRO_5028169796" evidence="1">
    <location>
        <begin position="18"/>
        <end position="102"/>
    </location>
</feature>
<feature type="signal peptide" evidence="1">
    <location>
        <begin position="1"/>
        <end position="17"/>
    </location>
</feature>
<dbReference type="Gene3D" id="1.10.760.10">
    <property type="entry name" value="Cytochrome c-like domain"/>
    <property type="match status" value="1"/>
</dbReference>
<dbReference type="EMBL" id="DRNH01000067">
    <property type="protein sequence ID" value="HFB53326.1"/>
    <property type="molecule type" value="Genomic_DNA"/>
</dbReference>
<proteinExistence type="predicted"/>
<comment type="caution">
    <text evidence="2">The sequence shown here is derived from an EMBL/GenBank/DDBJ whole genome shotgun (WGS) entry which is preliminary data.</text>
</comment>